<evidence type="ECO:0000313" key="3">
    <source>
        <dbReference type="EMBL" id="AIC94589.1"/>
    </source>
</evidence>
<organism evidence="3 4">
    <name type="scientific">Shouchella lehensis G1</name>
    <dbReference type="NCBI Taxonomy" id="1246626"/>
    <lineage>
        <taxon>Bacteria</taxon>
        <taxon>Bacillati</taxon>
        <taxon>Bacillota</taxon>
        <taxon>Bacilli</taxon>
        <taxon>Bacillales</taxon>
        <taxon>Bacillaceae</taxon>
        <taxon>Shouchella</taxon>
    </lineage>
</organism>
<dbReference type="InterPro" id="IPR014231">
    <property type="entry name" value="Spore_YpjB"/>
</dbReference>
<dbReference type="STRING" id="1246626.BleG1_2011"/>
<evidence type="ECO:0000256" key="2">
    <source>
        <dbReference type="SAM" id="SignalP"/>
    </source>
</evidence>
<dbReference type="PATRIC" id="fig|1246626.3.peg.2011"/>
<sequence>MWRRMLVAVILSVLLVPVFSDAVEDKNPTWNEFDGLAGQLLQQLKQGDIDNAKQTALVLSNEMNVYPFSEEEWTLSSMRTLVTTFESAYEALFAEDVTTEEQVRLAMALRLSTDAVQQVNQPLWNQMDRQLLDSLDRISAVNDPFQSQQYMYEVNRTLQLYETVRPAVLISKGYEQVSELDAMHYKLQEQQLSQVEIDNHLDAMRHEYLTLFAFSSVETVDPGLYVVMFMIGTPVFLTLSYVGFRKFRGQRKKVKQNE</sequence>
<keyword evidence="1" id="KW-0812">Transmembrane</keyword>
<dbReference type="HOGENOM" id="CLU_1056726_0_0_9"/>
<keyword evidence="2" id="KW-0732">Signal</keyword>
<reference evidence="3 4" key="1">
    <citation type="journal article" date="2014" name="Gene">
        <title>A comparative genomic analysis of the alkalitolerant soil bacterium Bacillus lehensis G1.</title>
        <authorList>
            <person name="Noor Y.M."/>
            <person name="Samsulrizal N.H."/>
            <person name="Jema'on N.A."/>
            <person name="Low K.O."/>
            <person name="Ramli A.N."/>
            <person name="Alias N.I."/>
            <person name="Damis S.I."/>
            <person name="Fuzi S.F."/>
            <person name="Isa M.N."/>
            <person name="Murad A.M."/>
            <person name="Raih M.F."/>
            <person name="Bakar F.D."/>
            <person name="Najimudin N."/>
            <person name="Mahadi N.M."/>
            <person name="Illias R.M."/>
        </authorList>
    </citation>
    <scope>NUCLEOTIDE SEQUENCE [LARGE SCALE GENOMIC DNA]</scope>
    <source>
        <strain evidence="3 4">G1</strain>
    </source>
</reference>
<name>A0A060M3F5_9BACI</name>
<dbReference type="OrthoDB" id="2988195at2"/>
<proteinExistence type="predicted"/>
<dbReference type="eggNOG" id="ENOG502ZE0H">
    <property type="taxonomic scope" value="Bacteria"/>
</dbReference>
<dbReference type="Proteomes" id="UP000027142">
    <property type="component" value="Chromosome"/>
</dbReference>
<evidence type="ECO:0000313" key="4">
    <source>
        <dbReference type="Proteomes" id="UP000027142"/>
    </source>
</evidence>
<feature type="chain" id="PRO_5001587573" evidence="2">
    <location>
        <begin position="23"/>
        <end position="258"/>
    </location>
</feature>
<accession>A0A060M3F5</accession>
<feature type="signal peptide" evidence="2">
    <location>
        <begin position="1"/>
        <end position="22"/>
    </location>
</feature>
<keyword evidence="1" id="KW-1133">Transmembrane helix</keyword>
<keyword evidence="4" id="KW-1185">Reference proteome</keyword>
<dbReference type="EMBL" id="CP003923">
    <property type="protein sequence ID" value="AIC94589.1"/>
    <property type="molecule type" value="Genomic_DNA"/>
</dbReference>
<keyword evidence="1" id="KW-0472">Membrane</keyword>
<feature type="transmembrane region" description="Helical" evidence="1">
    <location>
        <begin position="224"/>
        <end position="244"/>
    </location>
</feature>
<dbReference type="Pfam" id="PF09577">
    <property type="entry name" value="Spore_YpjB"/>
    <property type="match status" value="1"/>
</dbReference>
<dbReference type="AlphaFoldDB" id="A0A060M3F5"/>
<evidence type="ECO:0000256" key="1">
    <source>
        <dbReference type="SAM" id="Phobius"/>
    </source>
</evidence>
<dbReference type="RefSeq" id="WP_051667523.1">
    <property type="nucleotide sequence ID" value="NZ_CP003923.1"/>
</dbReference>
<gene>
    <name evidence="3" type="ORF">BleG1_2011</name>
</gene>
<protein>
    <submittedName>
        <fullName evidence="3">Sporulation protein YpjB</fullName>
    </submittedName>
</protein>
<dbReference type="KEGG" id="ble:BleG1_2011"/>